<dbReference type="InterPro" id="IPR050834">
    <property type="entry name" value="Glycosyltransf_2"/>
</dbReference>
<proteinExistence type="inferred from homology"/>
<keyword evidence="2" id="KW-0328">Glycosyltransferase</keyword>
<dbReference type="GO" id="GO:0016757">
    <property type="term" value="F:glycosyltransferase activity"/>
    <property type="evidence" value="ECO:0007669"/>
    <property type="project" value="UniProtKB-KW"/>
</dbReference>
<dbReference type="AlphaFoldDB" id="A0A3S2UV74"/>
<evidence type="ECO:0000256" key="2">
    <source>
        <dbReference type="ARBA" id="ARBA00022676"/>
    </source>
</evidence>
<reference evidence="5 6" key="1">
    <citation type="submission" date="2019-01" db="EMBL/GenBank/DDBJ databases">
        <authorList>
            <person name="Chen W.-M."/>
        </authorList>
    </citation>
    <scope>NUCLEOTIDE SEQUENCE [LARGE SCALE GENOMIC DNA]</scope>
    <source>
        <strain evidence="5 6">FSY-9</strain>
    </source>
</reference>
<evidence type="ECO:0000256" key="1">
    <source>
        <dbReference type="ARBA" id="ARBA00006739"/>
    </source>
</evidence>
<protein>
    <submittedName>
        <fullName evidence="5">Glycosyltransferase</fullName>
    </submittedName>
</protein>
<evidence type="ECO:0000313" key="5">
    <source>
        <dbReference type="EMBL" id="RVU07913.1"/>
    </source>
</evidence>
<feature type="domain" description="Glycosyltransferase 2-like" evidence="4">
    <location>
        <begin position="10"/>
        <end position="171"/>
    </location>
</feature>
<dbReference type="InterPro" id="IPR001173">
    <property type="entry name" value="Glyco_trans_2-like"/>
</dbReference>
<dbReference type="EMBL" id="SACO01000001">
    <property type="protein sequence ID" value="RVU07913.1"/>
    <property type="molecule type" value="Genomic_DNA"/>
</dbReference>
<accession>A0A3S2UV74</accession>
<name>A0A3S2UV74_9SPHN</name>
<dbReference type="PANTHER" id="PTHR43685">
    <property type="entry name" value="GLYCOSYLTRANSFERASE"/>
    <property type="match status" value="1"/>
</dbReference>
<evidence type="ECO:0000313" key="6">
    <source>
        <dbReference type="Proteomes" id="UP000282837"/>
    </source>
</evidence>
<dbReference type="SUPFAM" id="SSF53448">
    <property type="entry name" value="Nucleotide-diphospho-sugar transferases"/>
    <property type="match status" value="1"/>
</dbReference>
<sequence>MTSPASPRISVAMSVYNGERFLAPAIESILAQTLGDFELLLLDDGSSDGSADIIRSYAAQDARIRPILRENRGLIASLNEMLAEARAPVIARMDADDIALPERFARQIAFLDAHPDHGVVGAQTIDIDQNGQPWPHATATLPTSHEALLDAIAQGQPLICHPVAMMRRKVVLGVGGYHAAFHHCEDLDLWLRLASVTRLCSLPEPLIRYRHYDQQVSTRHATIQQTGAAVARLAYAERAAGRSDPTQALAKLPPLDDMDALFGRDGVTKALRAQIAQSLRYSPAAMRDHGYDLLLRHLAEGGSHAGMRRTVARLVKFGLPLRALRLALALLCHRPVT</sequence>
<organism evidence="5 6">
    <name type="scientific">Novosphingobium umbonatum</name>
    <dbReference type="NCBI Taxonomy" id="1908524"/>
    <lineage>
        <taxon>Bacteria</taxon>
        <taxon>Pseudomonadati</taxon>
        <taxon>Pseudomonadota</taxon>
        <taxon>Alphaproteobacteria</taxon>
        <taxon>Sphingomonadales</taxon>
        <taxon>Sphingomonadaceae</taxon>
        <taxon>Novosphingobium</taxon>
    </lineage>
</organism>
<comment type="similarity">
    <text evidence="1">Belongs to the glycosyltransferase 2 family.</text>
</comment>
<dbReference type="RefSeq" id="WP_127705714.1">
    <property type="nucleotide sequence ID" value="NZ_SACO01000001.1"/>
</dbReference>
<keyword evidence="6" id="KW-1185">Reference proteome</keyword>
<evidence type="ECO:0000259" key="4">
    <source>
        <dbReference type="Pfam" id="PF00535"/>
    </source>
</evidence>
<keyword evidence="3 5" id="KW-0808">Transferase</keyword>
<gene>
    <name evidence="5" type="ORF">EOE18_02235</name>
</gene>
<dbReference type="PANTHER" id="PTHR43685:SF5">
    <property type="entry name" value="GLYCOSYLTRANSFERASE EPSE-RELATED"/>
    <property type="match status" value="1"/>
</dbReference>
<dbReference type="InterPro" id="IPR029044">
    <property type="entry name" value="Nucleotide-diphossugar_trans"/>
</dbReference>
<dbReference type="Proteomes" id="UP000282837">
    <property type="component" value="Unassembled WGS sequence"/>
</dbReference>
<evidence type="ECO:0000256" key="3">
    <source>
        <dbReference type="ARBA" id="ARBA00022679"/>
    </source>
</evidence>
<dbReference type="Pfam" id="PF00535">
    <property type="entry name" value="Glycos_transf_2"/>
    <property type="match status" value="1"/>
</dbReference>
<comment type="caution">
    <text evidence="5">The sequence shown here is derived from an EMBL/GenBank/DDBJ whole genome shotgun (WGS) entry which is preliminary data.</text>
</comment>
<dbReference type="Gene3D" id="3.90.550.10">
    <property type="entry name" value="Spore Coat Polysaccharide Biosynthesis Protein SpsA, Chain A"/>
    <property type="match status" value="1"/>
</dbReference>
<dbReference type="OrthoDB" id="9807795at2"/>